<feature type="compositionally biased region" description="Polar residues" evidence="1">
    <location>
        <begin position="121"/>
        <end position="131"/>
    </location>
</feature>
<evidence type="ECO:0000313" key="4">
    <source>
        <dbReference type="Proteomes" id="UP001634394"/>
    </source>
</evidence>
<dbReference type="AlphaFoldDB" id="A0ABD3UTY2"/>
<feature type="region of interest" description="Disordered" evidence="1">
    <location>
        <begin position="119"/>
        <end position="153"/>
    </location>
</feature>
<reference evidence="3 4" key="1">
    <citation type="submission" date="2024-11" db="EMBL/GenBank/DDBJ databases">
        <title>Chromosome-level genome assembly of the freshwater bivalve Anodonta woodiana.</title>
        <authorList>
            <person name="Chen X."/>
        </authorList>
    </citation>
    <scope>NUCLEOTIDE SEQUENCE [LARGE SCALE GENOMIC DNA]</scope>
    <source>
        <strain evidence="3">MN2024</strain>
        <tissue evidence="3">Gills</tissue>
    </source>
</reference>
<organism evidence="3 4">
    <name type="scientific">Sinanodonta woodiana</name>
    <name type="common">Chinese pond mussel</name>
    <name type="synonym">Anodonta woodiana</name>
    <dbReference type="NCBI Taxonomy" id="1069815"/>
    <lineage>
        <taxon>Eukaryota</taxon>
        <taxon>Metazoa</taxon>
        <taxon>Spiralia</taxon>
        <taxon>Lophotrochozoa</taxon>
        <taxon>Mollusca</taxon>
        <taxon>Bivalvia</taxon>
        <taxon>Autobranchia</taxon>
        <taxon>Heteroconchia</taxon>
        <taxon>Palaeoheterodonta</taxon>
        <taxon>Unionida</taxon>
        <taxon>Unionoidea</taxon>
        <taxon>Unionidae</taxon>
        <taxon>Unioninae</taxon>
        <taxon>Sinanodonta</taxon>
    </lineage>
</organism>
<comment type="caution">
    <text evidence="3">The sequence shown here is derived from an EMBL/GenBank/DDBJ whole genome shotgun (WGS) entry which is preliminary data.</text>
</comment>
<accession>A0ABD3UTY2</accession>
<dbReference type="EMBL" id="JBJQND010000015">
    <property type="protein sequence ID" value="KAL3852890.1"/>
    <property type="molecule type" value="Genomic_DNA"/>
</dbReference>
<proteinExistence type="predicted"/>
<evidence type="ECO:0000313" key="3">
    <source>
        <dbReference type="EMBL" id="KAL3852890.1"/>
    </source>
</evidence>
<keyword evidence="2" id="KW-1133">Transmembrane helix</keyword>
<gene>
    <name evidence="3" type="ORF">ACJMK2_016496</name>
</gene>
<keyword evidence="2" id="KW-0812">Transmembrane</keyword>
<keyword evidence="2" id="KW-0472">Membrane</keyword>
<feature type="transmembrane region" description="Helical" evidence="2">
    <location>
        <begin position="32"/>
        <end position="51"/>
    </location>
</feature>
<name>A0ABD3UTY2_SINWO</name>
<sequence>MNFTTSRGSTTYLKLVLVTPSGRMLDTNQGTLVMFCLAFILTIVAGIVIGLHKWKKSKMPKIPHSHQEYHTAIPVKKTYSRFSQVDEELTFCRQSSAGVDDDQIKSVELIRYLRGNEDLSSENPKMAQSTEAKTKDPLRAPVSQRPSYLETPL</sequence>
<protein>
    <submittedName>
        <fullName evidence="3">Uncharacterized protein</fullName>
    </submittedName>
</protein>
<dbReference type="Proteomes" id="UP001634394">
    <property type="component" value="Unassembled WGS sequence"/>
</dbReference>
<evidence type="ECO:0000256" key="2">
    <source>
        <dbReference type="SAM" id="Phobius"/>
    </source>
</evidence>
<evidence type="ECO:0000256" key="1">
    <source>
        <dbReference type="SAM" id="MobiDB-lite"/>
    </source>
</evidence>
<keyword evidence="4" id="KW-1185">Reference proteome</keyword>